<organism evidence="1 2">
    <name type="scientific">Candidatus Lloydbacteria bacterium RIFCSPHIGHO2_01_FULL_49_22</name>
    <dbReference type="NCBI Taxonomy" id="1798658"/>
    <lineage>
        <taxon>Bacteria</taxon>
        <taxon>Candidatus Lloydiibacteriota</taxon>
    </lineage>
</organism>
<accession>A0A1G2CV11</accession>
<dbReference type="Proteomes" id="UP000177122">
    <property type="component" value="Unassembled WGS sequence"/>
</dbReference>
<evidence type="ECO:0000313" key="1">
    <source>
        <dbReference type="EMBL" id="OGZ05205.1"/>
    </source>
</evidence>
<name>A0A1G2CV11_9BACT</name>
<dbReference type="EMBL" id="MHLI01000015">
    <property type="protein sequence ID" value="OGZ05205.1"/>
    <property type="molecule type" value="Genomic_DNA"/>
</dbReference>
<reference evidence="1 2" key="1">
    <citation type="journal article" date="2016" name="Nat. Commun.">
        <title>Thousands of microbial genomes shed light on interconnected biogeochemical processes in an aquifer system.</title>
        <authorList>
            <person name="Anantharaman K."/>
            <person name="Brown C.T."/>
            <person name="Hug L.A."/>
            <person name="Sharon I."/>
            <person name="Castelle C.J."/>
            <person name="Probst A.J."/>
            <person name="Thomas B.C."/>
            <person name="Singh A."/>
            <person name="Wilkins M.J."/>
            <person name="Karaoz U."/>
            <person name="Brodie E.L."/>
            <person name="Williams K.H."/>
            <person name="Hubbard S.S."/>
            <person name="Banfield J.F."/>
        </authorList>
    </citation>
    <scope>NUCLEOTIDE SEQUENCE [LARGE SCALE GENOMIC DNA]</scope>
</reference>
<sequence>MESFRGVFALDTICKIGTREELAVLAFIDEQRLYVQRTIVIRHFNGWLKQENACLVNADPRALKQGDMLKMDVRENYGAFYVEVIVRDREGNPEAVIVTQKFMVNDPRDWFKS</sequence>
<dbReference type="AlphaFoldDB" id="A0A1G2CV11"/>
<gene>
    <name evidence="1" type="ORF">A2845_02700</name>
</gene>
<evidence type="ECO:0000313" key="2">
    <source>
        <dbReference type="Proteomes" id="UP000177122"/>
    </source>
</evidence>
<comment type="caution">
    <text evidence="1">The sequence shown here is derived from an EMBL/GenBank/DDBJ whole genome shotgun (WGS) entry which is preliminary data.</text>
</comment>
<proteinExistence type="predicted"/>
<protein>
    <submittedName>
        <fullName evidence="1">Uncharacterized protein</fullName>
    </submittedName>
</protein>